<feature type="region of interest" description="Disordered" evidence="15">
    <location>
        <begin position="809"/>
        <end position="884"/>
    </location>
</feature>
<dbReference type="EC" id="2.7.11.1" evidence="2"/>
<evidence type="ECO:0000256" key="7">
    <source>
        <dbReference type="ARBA" id="ARBA00022777"/>
    </source>
</evidence>
<dbReference type="Gene3D" id="1.10.510.10">
    <property type="entry name" value="Transferase(Phosphotransferase) domain 1"/>
    <property type="match status" value="1"/>
</dbReference>
<keyword evidence="4" id="KW-0597">Phosphoprotein</keyword>
<dbReference type="FunFam" id="1.10.510.10:FF:000435">
    <property type="entry name" value="Nik-related protein kinase"/>
    <property type="match status" value="1"/>
</dbReference>
<dbReference type="CTD" id="203447"/>
<evidence type="ECO:0000256" key="9">
    <source>
        <dbReference type="ARBA" id="ARBA00023054"/>
    </source>
</evidence>
<evidence type="ECO:0000313" key="18">
    <source>
        <dbReference type="Proteomes" id="UP000504640"/>
    </source>
</evidence>
<feature type="region of interest" description="Disordered" evidence="15">
    <location>
        <begin position="519"/>
        <end position="604"/>
    </location>
</feature>
<evidence type="ECO:0000256" key="1">
    <source>
        <dbReference type="ARBA" id="ARBA00008874"/>
    </source>
</evidence>
<protein>
    <recommendedName>
        <fullName evidence="13">Nik-related protein kinase</fullName>
        <ecNumber evidence="2">2.7.11.1</ecNumber>
    </recommendedName>
</protein>
<gene>
    <name evidence="19" type="primary">NRK</name>
</gene>
<evidence type="ECO:0000256" key="14">
    <source>
        <dbReference type="PROSITE-ProRule" id="PRU10141"/>
    </source>
</evidence>
<feature type="domain" description="CNH" evidence="17">
    <location>
        <begin position="1234"/>
        <end position="1577"/>
    </location>
</feature>
<comment type="function">
    <text evidence="12">May phosphorylate cofilin-1 and induce actin polymerization through this process, during the late stages of embryogenesis. Involved in the TNF-alpha-induced signaling pathway.</text>
</comment>
<evidence type="ECO:0000256" key="10">
    <source>
        <dbReference type="ARBA" id="ARBA00047899"/>
    </source>
</evidence>
<dbReference type="InterPro" id="IPR008271">
    <property type="entry name" value="Ser/Thr_kinase_AS"/>
</dbReference>
<dbReference type="GO" id="GO:0005829">
    <property type="term" value="C:cytosol"/>
    <property type="evidence" value="ECO:0007669"/>
    <property type="project" value="TreeGrafter"/>
</dbReference>
<name>A0A6J3FM26_SAPAP</name>
<keyword evidence="6 14" id="KW-0547">Nucleotide-binding</keyword>
<accession>A0A6J3FM26</accession>
<dbReference type="RefSeq" id="XP_032106819.1">
    <property type="nucleotide sequence ID" value="XM_032250928.1"/>
</dbReference>
<dbReference type="PANTHER" id="PTHR47096">
    <property type="entry name" value="MISSHAPEN LIKE KINASE 1"/>
    <property type="match status" value="1"/>
</dbReference>
<keyword evidence="18" id="KW-1185">Reference proteome</keyword>
<proteinExistence type="inferred from homology"/>
<dbReference type="PROSITE" id="PS50011">
    <property type="entry name" value="PROTEIN_KINASE_DOM"/>
    <property type="match status" value="1"/>
</dbReference>
<evidence type="ECO:0000256" key="15">
    <source>
        <dbReference type="SAM" id="MobiDB-lite"/>
    </source>
</evidence>
<feature type="compositionally biased region" description="Polar residues" evidence="15">
    <location>
        <begin position="519"/>
        <end position="534"/>
    </location>
</feature>
<evidence type="ECO:0000256" key="4">
    <source>
        <dbReference type="ARBA" id="ARBA00022553"/>
    </source>
</evidence>
<feature type="compositionally biased region" description="Low complexity" evidence="15">
    <location>
        <begin position="576"/>
        <end position="597"/>
    </location>
</feature>
<dbReference type="InterPro" id="IPR051700">
    <property type="entry name" value="STE20_Ser-Thr_kinase"/>
</dbReference>
<feature type="domain" description="Protein kinase" evidence="16">
    <location>
        <begin position="25"/>
        <end position="338"/>
    </location>
</feature>
<reference evidence="19" key="1">
    <citation type="submission" date="2025-08" db="UniProtKB">
        <authorList>
            <consortium name="RefSeq"/>
        </authorList>
    </citation>
    <scope>IDENTIFICATION</scope>
    <source>
        <tissue evidence="19">Blood</tissue>
    </source>
</reference>
<feature type="binding site" evidence="14">
    <location>
        <position position="54"/>
    </location>
    <ligand>
        <name>ATP</name>
        <dbReference type="ChEBI" id="CHEBI:30616"/>
    </ligand>
</feature>
<dbReference type="Pfam" id="PF00069">
    <property type="entry name" value="Pkinase"/>
    <property type="match status" value="1"/>
</dbReference>
<evidence type="ECO:0000259" key="17">
    <source>
        <dbReference type="PROSITE" id="PS50219"/>
    </source>
</evidence>
<feature type="region of interest" description="Disordered" evidence="15">
    <location>
        <begin position="701"/>
        <end position="781"/>
    </location>
</feature>
<dbReference type="InterPro" id="IPR011009">
    <property type="entry name" value="Kinase-like_dom_sf"/>
</dbReference>
<dbReference type="GO" id="GO:0004674">
    <property type="term" value="F:protein serine/threonine kinase activity"/>
    <property type="evidence" value="ECO:0007669"/>
    <property type="project" value="UniProtKB-KW"/>
</dbReference>
<dbReference type="PROSITE" id="PS50219">
    <property type="entry name" value="CNH"/>
    <property type="match status" value="1"/>
</dbReference>
<dbReference type="PROSITE" id="PS00108">
    <property type="entry name" value="PROTEIN_KINASE_ST"/>
    <property type="match status" value="1"/>
</dbReference>
<evidence type="ECO:0000313" key="19">
    <source>
        <dbReference type="RefSeq" id="XP_032106819.1"/>
    </source>
</evidence>
<dbReference type="PROSITE" id="PS00107">
    <property type="entry name" value="PROTEIN_KINASE_ATP"/>
    <property type="match status" value="1"/>
</dbReference>
<feature type="compositionally biased region" description="Basic and acidic residues" evidence="15">
    <location>
        <begin position="755"/>
        <end position="772"/>
    </location>
</feature>
<evidence type="ECO:0000256" key="11">
    <source>
        <dbReference type="ARBA" id="ARBA00048679"/>
    </source>
</evidence>
<evidence type="ECO:0000256" key="8">
    <source>
        <dbReference type="ARBA" id="ARBA00022840"/>
    </source>
</evidence>
<feature type="compositionally biased region" description="Basic residues" evidence="15">
    <location>
        <begin position="724"/>
        <end position="734"/>
    </location>
</feature>
<keyword evidence="8 14" id="KW-0067">ATP-binding</keyword>
<sequence>MAGPGGWRDKEVTDLGHLPDPTGIFSLDKTIGLGTYGRIYLGLHEKTGAFTAVKVMNARKTPLPEIGRRVRVNKYQKSVGWRYSDEEEDLRTELNLLRKFSFHKNIVSFYGAFFKLSPPGQRHQLWASEAVLAGPAVKISDMPWRHFPIVLMVMEFCAAGSVTDVVRMTRNQSLKEDWIAYICREILQGLAHLHAYRVIHRDIKGQNVLLTHNAEVKLVDFGVSAQVSRTNGRRNSFIGTPYWMAPEVIDCDEDPRRSYDYRSDVWSVGITAIEMAEGAPPLCNLQPLEALFVILRESAPTVKSSGWSRKFHNFMEKCMIKNFLFRPTSANMLHHPFVRDIKNERHVVESLTRHLSGIIKKRQKKGIPLIFEREEAIKEQYTMKRFRGPSCTHELLRLPTSSRCRPLRVLHGEPSQPRWLPDREEPQVQALQQLQGAARVFVPLQPLDSAPRPLMGQAQAPLRLQGAARVFMPLRAQVKPKATRPLQMQIKAPPRLRRAARVLMPLQAQGRTPRLLQVQAQVPKKQQTQTQASEPQDLDQVPEEFQRHDQVPEQQRQGQAPEQLQGHNQVPEQELEQNQAPEQPEVQEQAAEPAQAEAEAEEPESLRVHAQLFMPLLSQNHHVLLPLHLDTQVLIPVEGQTEGLPQAQAWTLETPQAVDSVQALIEGLSRDLLRAPNSNNSKPLGPLQTLMENLSLNRFYSQPEQARKKKSKVSSLRQALAKKLSPKRFRAKSSRRPEELQLSDLEARRQRRQHRWEDVFNQHEEELRQADKDNEDESSDNDEVFHSIQAEVQIEPLQPCISNPKVIEVQESSPSAPNNQDHANHVKFSSSVPQRSLLEQAQKPIDIRQRSSQNRQNWPAASESSSEEESPVTGRRSQSSPPYSTIDQKLLVDIHVPDGFKVGKISPPVYLTNEWVGYNALSEIFRNDWLTPAPISQPHEEDGDYVELYDVGADTDGDDEHEPNDAYEYTYDHANGNDDSDNQVDQANDVYEDHDDDNNKSVDDVNDNYHKAPRCPRASYGRDGSCKPGGYDGSNGKEEAYRGYGRHGVNSSHEGSAASEDNAATGDQEEHAANISSERRDSGGEGGKGVIRTSEDSGALGLNEKENCSETDGPGLKRPAFQDFEYLQEEPGGGNEASNAIDSSAAPSAPDDENDNKDISESSTQSDFSASHSSPSKGSGRSTDADFASAILYAGFVEVPEESPKQSSEVNVNPLYVSPACKKPLIHMYEKEFTSEICCGSLWGVNLLLGTRSNLYLMDRSGKADITKLIRRRPFRQIQVLEPLNLLITISGRKNRLRVYHLTWLRNKILNNDPESKRRQEEMMKTEEGCKAIDKLTGCEHFSVLQHEETTYIAIALKSSVHLYAWAPKSFDENTAIKVCTDQSADSEGDYMSYEAYIRILAKIQAADPANRFKRPDELLHLLKLKVFPTLGHKPVTVDLAIGSEKRLKIFFSSADGYHIIDAESEVMSDVTLPNNPLEIIIPQNIIILPDCLGIGMMLTFNAEALSVEANEQLFKKILEMWKDIPSSIAFECTQRTTGWGQKAIEVRSLQSRVLESELKRRSIKKLRFLCTRGDKLFFTSILRNRHSRVYFMTLGKLEEL</sequence>
<dbReference type="FunFam" id="3.30.200.20:FF:000355">
    <property type="entry name" value="Nik related kinase"/>
    <property type="match status" value="1"/>
</dbReference>
<dbReference type="PANTHER" id="PTHR47096:SF2">
    <property type="entry name" value="NIK-RELATED PROTEIN KINASE"/>
    <property type="match status" value="1"/>
</dbReference>
<feature type="compositionally biased region" description="Polar residues" evidence="15">
    <location>
        <begin position="850"/>
        <end position="859"/>
    </location>
</feature>
<feature type="compositionally biased region" description="Polar residues" evidence="15">
    <location>
        <begin position="810"/>
        <end position="839"/>
    </location>
</feature>
<feature type="compositionally biased region" description="Polar residues" evidence="15">
    <location>
        <begin position="552"/>
        <end position="571"/>
    </location>
</feature>
<comment type="catalytic activity">
    <reaction evidence="10">
        <text>L-threonyl-[protein] + ATP = O-phospho-L-threonyl-[protein] + ADP + H(+)</text>
        <dbReference type="Rhea" id="RHEA:46608"/>
        <dbReference type="Rhea" id="RHEA-COMP:11060"/>
        <dbReference type="Rhea" id="RHEA-COMP:11605"/>
        <dbReference type="ChEBI" id="CHEBI:15378"/>
        <dbReference type="ChEBI" id="CHEBI:30013"/>
        <dbReference type="ChEBI" id="CHEBI:30616"/>
        <dbReference type="ChEBI" id="CHEBI:61977"/>
        <dbReference type="ChEBI" id="CHEBI:456216"/>
        <dbReference type="EC" id="2.7.11.1"/>
    </reaction>
</comment>
<dbReference type="InterPro" id="IPR000719">
    <property type="entry name" value="Prot_kinase_dom"/>
</dbReference>
<comment type="catalytic activity">
    <reaction evidence="11">
        <text>L-seryl-[protein] + ATP = O-phospho-L-seryl-[protein] + ADP + H(+)</text>
        <dbReference type="Rhea" id="RHEA:17989"/>
        <dbReference type="Rhea" id="RHEA-COMP:9863"/>
        <dbReference type="Rhea" id="RHEA-COMP:11604"/>
        <dbReference type="ChEBI" id="CHEBI:15378"/>
        <dbReference type="ChEBI" id="CHEBI:29999"/>
        <dbReference type="ChEBI" id="CHEBI:30616"/>
        <dbReference type="ChEBI" id="CHEBI:83421"/>
        <dbReference type="ChEBI" id="CHEBI:456216"/>
        <dbReference type="EC" id="2.7.11.1"/>
    </reaction>
</comment>
<keyword evidence="7 19" id="KW-0418">Kinase</keyword>
<dbReference type="Proteomes" id="UP000504640">
    <property type="component" value="Unplaced"/>
</dbReference>
<dbReference type="GeneID" id="116531903"/>
<evidence type="ECO:0000259" key="16">
    <source>
        <dbReference type="PROSITE" id="PS50011"/>
    </source>
</evidence>
<dbReference type="Pfam" id="PF00780">
    <property type="entry name" value="CNH"/>
    <property type="match status" value="1"/>
</dbReference>
<evidence type="ECO:0000256" key="5">
    <source>
        <dbReference type="ARBA" id="ARBA00022679"/>
    </source>
</evidence>
<dbReference type="InterPro" id="IPR001180">
    <property type="entry name" value="CNH_dom"/>
</dbReference>
<dbReference type="SMART" id="SM00220">
    <property type="entry name" value="S_TKc"/>
    <property type="match status" value="1"/>
</dbReference>
<dbReference type="GO" id="GO:0046330">
    <property type="term" value="P:positive regulation of JNK cascade"/>
    <property type="evidence" value="ECO:0007669"/>
    <property type="project" value="TreeGrafter"/>
</dbReference>
<evidence type="ECO:0000256" key="3">
    <source>
        <dbReference type="ARBA" id="ARBA00022527"/>
    </source>
</evidence>
<keyword evidence="9" id="KW-0175">Coiled coil</keyword>
<organism evidence="18 19">
    <name type="scientific">Sapajus apella</name>
    <name type="common">Brown-capped capuchin</name>
    <name type="synonym">Cebus apella</name>
    <dbReference type="NCBI Taxonomy" id="9515"/>
    <lineage>
        <taxon>Eukaryota</taxon>
        <taxon>Metazoa</taxon>
        <taxon>Chordata</taxon>
        <taxon>Craniata</taxon>
        <taxon>Vertebrata</taxon>
        <taxon>Euteleostomi</taxon>
        <taxon>Mammalia</taxon>
        <taxon>Eutheria</taxon>
        <taxon>Euarchontoglires</taxon>
        <taxon>Primates</taxon>
        <taxon>Haplorrhini</taxon>
        <taxon>Platyrrhini</taxon>
        <taxon>Cebidae</taxon>
        <taxon>Cebinae</taxon>
        <taxon>Sapajus</taxon>
    </lineage>
</organism>
<feature type="region of interest" description="Disordered" evidence="15">
    <location>
        <begin position="950"/>
        <end position="1182"/>
    </location>
</feature>
<feature type="compositionally biased region" description="Basic and acidic residues" evidence="15">
    <location>
        <begin position="1068"/>
        <end position="1083"/>
    </location>
</feature>
<evidence type="ECO:0000256" key="2">
    <source>
        <dbReference type="ARBA" id="ARBA00012513"/>
    </source>
</evidence>
<comment type="similarity">
    <text evidence="1">Belongs to the protein kinase superfamily. STE Ser/Thr protein kinase family. STE20 subfamily.</text>
</comment>
<dbReference type="SUPFAM" id="SSF56112">
    <property type="entry name" value="Protein kinase-like (PK-like)"/>
    <property type="match status" value="1"/>
</dbReference>
<feature type="compositionally biased region" description="Polar residues" evidence="15">
    <location>
        <begin position="875"/>
        <end position="884"/>
    </location>
</feature>
<evidence type="ECO:0000256" key="6">
    <source>
        <dbReference type="ARBA" id="ARBA00022741"/>
    </source>
</evidence>
<feature type="compositionally biased region" description="Low complexity" evidence="15">
    <location>
        <begin position="1169"/>
        <end position="1182"/>
    </location>
</feature>
<feature type="compositionally biased region" description="Basic and acidic residues" evidence="15">
    <location>
        <begin position="997"/>
        <end position="1010"/>
    </location>
</feature>
<evidence type="ECO:0000256" key="12">
    <source>
        <dbReference type="ARBA" id="ARBA00057164"/>
    </source>
</evidence>
<dbReference type="InterPro" id="IPR017441">
    <property type="entry name" value="Protein_kinase_ATP_BS"/>
</dbReference>
<feature type="compositionally biased region" description="Low complexity" evidence="15">
    <location>
        <begin position="1137"/>
        <end position="1149"/>
    </location>
</feature>
<keyword evidence="3" id="KW-0723">Serine/threonine-protein kinase</keyword>
<dbReference type="Gene3D" id="3.30.200.20">
    <property type="entry name" value="Phosphorylase Kinase, domain 1"/>
    <property type="match status" value="1"/>
</dbReference>
<keyword evidence="5" id="KW-0808">Transferase</keyword>
<dbReference type="SMART" id="SM00036">
    <property type="entry name" value="CNH"/>
    <property type="match status" value="1"/>
</dbReference>
<evidence type="ECO:0000256" key="13">
    <source>
        <dbReference type="ARBA" id="ARBA00068804"/>
    </source>
</evidence>
<feature type="compositionally biased region" description="Acidic residues" evidence="15">
    <location>
        <begin position="950"/>
        <end position="962"/>
    </location>
</feature>
<dbReference type="GO" id="GO:0005524">
    <property type="term" value="F:ATP binding"/>
    <property type="evidence" value="ECO:0007669"/>
    <property type="project" value="UniProtKB-UniRule"/>
</dbReference>